<evidence type="ECO:0008006" key="3">
    <source>
        <dbReference type="Google" id="ProtNLM"/>
    </source>
</evidence>
<organism evidence="1 2">
    <name type="scientific">Paenibacillus hemerocallicola</name>
    <dbReference type="NCBI Taxonomy" id="1172614"/>
    <lineage>
        <taxon>Bacteria</taxon>
        <taxon>Bacillati</taxon>
        <taxon>Bacillota</taxon>
        <taxon>Bacilli</taxon>
        <taxon>Bacillales</taxon>
        <taxon>Paenibacillaceae</taxon>
        <taxon>Paenibacillus</taxon>
    </lineage>
</organism>
<evidence type="ECO:0000313" key="1">
    <source>
        <dbReference type="EMBL" id="TNJ63227.1"/>
    </source>
</evidence>
<reference evidence="1 2" key="1">
    <citation type="submission" date="2019-05" db="EMBL/GenBank/DDBJ databases">
        <title>We sequenced the genome of Paenibacillus hemerocallicola KCTC 33185 for further insight into its adaptation and study the phylogeny of Paenibacillus.</title>
        <authorList>
            <person name="Narsing Rao M.P."/>
        </authorList>
    </citation>
    <scope>NUCLEOTIDE SEQUENCE [LARGE SCALE GENOMIC DNA]</scope>
    <source>
        <strain evidence="1 2">KCTC 33185</strain>
    </source>
</reference>
<dbReference type="EMBL" id="VDCQ01000046">
    <property type="protein sequence ID" value="TNJ63227.1"/>
    <property type="molecule type" value="Genomic_DNA"/>
</dbReference>
<comment type="caution">
    <text evidence="1">The sequence shown here is derived from an EMBL/GenBank/DDBJ whole genome shotgun (WGS) entry which is preliminary data.</text>
</comment>
<dbReference type="SUPFAM" id="SSF75005">
    <property type="entry name" value="Arabinanase/levansucrase/invertase"/>
    <property type="match status" value="1"/>
</dbReference>
<evidence type="ECO:0000313" key="2">
    <source>
        <dbReference type="Proteomes" id="UP000307943"/>
    </source>
</evidence>
<dbReference type="AlphaFoldDB" id="A0A5C4T4I8"/>
<gene>
    <name evidence="1" type="ORF">FE784_26540</name>
</gene>
<dbReference type="InterPro" id="IPR023296">
    <property type="entry name" value="Glyco_hydro_beta-prop_sf"/>
</dbReference>
<keyword evidence="2" id="KW-1185">Reference proteome</keyword>
<dbReference type="OrthoDB" id="9759709at2"/>
<dbReference type="RefSeq" id="WP_139605281.1">
    <property type="nucleotide sequence ID" value="NZ_VDCQ01000046.1"/>
</dbReference>
<accession>A0A5C4T4I8</accession>
<protein>
    <recommendedName>
        <fullName evidence="3">Glycosyl hydrolase family 32 N-terminal domain-containing protein</fullName>
    </recommendedName>
</protein>
<dbReference type="Proteomes" id="UP000307943">
    <property type="component" value="Unassembled WGS sequence"/>
</dbReference>
<name>A0A5C4T4I8_9BACL</name>
<dbReference type="Gene3D" id="2.115.10.20">
    <property type="entry name" value="Glycosyl hydrolase domain, family 43"/>
    <property type="match status" value="1"/>
</dbReference>
<sequence length="471" mass="53620">MLITDDKFLFFDTAVTKSITNMSLKPGDVAKSPQNPLFKEDFFSEPPRPWEARYDNGYPNVFYDAEYGLYRCYYTLFSKDDVSANTPPEARRGSQYVPKPGRETSLAYAYSKDGTEWVKPSLGTVQFAGDSDNNLIMRNAHGASVFRDERETDPGKRYKMMLRLDDEPRLLAASFSADGIHWREPIPWEPKERLIKADTHNFAFRDGHSGKYILISRHWNQGVRVVVRSESDDFIHWSKPAEVYRGIGSDDQIYSMPIFRYGNLYIGLAAIYRDGDRELAHWDKVDCELTYSGDTITWNRICPGTPFIPRGAGEYPDGDCDSGCIYPSVPVFHPDRIDLYYMGGNGQHTNFRETGLCVASIGLDRFAGYEPSDLSREGCLETSVLKMTGSRRLHLTADVWDNGYVKAEIRDRSGKPVDGYRFEQFRTITETTTGGTASWEQNGEIGMPDAGFTIRFRVKNAKLYAGEMRQR</sequence>
<proteinExistence type="predicted"/>